<accession>X0TE67</accession>
<dbReference type="InterPro" id="IPR012022">
    <property type="entry name" value="UCP005295"/>
</dbReference>
<dbReference type="SUPFAM" id="SSF51556">
    <property type="entry name" value="Metallo-dependent hydrolases"/>
    <property type="match status" value="1"/>
</dbReference>
<sequence>MRFIDPHLHTDMIDDVNLEKLAMAGLEAAVIPSPHMLKGLSSAETLLRLWRRLLDFEVKSAKSMGIEAYVTLSIPFYGLTLDGVEQCLKELPEYLKHERVVGMGEIGLDVGIEDEAKLFRAQLKLA</sequence>
<dbReference type="AlphaFoldDB" id="X0TE67"/>
<feature type="non-terminal residue" evidence="1">
    <location>
        <position position="126"/>
    </location>
</feature>
<organism evidence="1">
    <name type="scientific">marine sediment metagenome</name>
    <dbReference type="NCBI Taxonomy" id="412755"/>
    <lineage>
        <taxon>unclassified sequences</taxon>
        <taxon>metagenomes</taxon>
        <taxon>ecological metagenomes</taxon>
    </lineage>
</organism>
<name>X0TE67_9ZZZZ</name>
<proteinExistence type="predicted"/>
<evidence type="ECO:0000313" key="1">
    <source>
        <dbReference type="EMBL" id="GAF74360.1"/>
    </source>
</evidence>
<dbReference type="Gene3D" id="3.20.20.140">
    <property type="entry name" value="Metal-dependent hydrolases"/>
    <property type="match status" value="1"/>
</dbReference>
<reference evidence="1" key="1">
    <citation type="journal article" date="2014" name="Front. Microbiol.">
        <title>High frequency of phylogenetically diverse reductive dehalogenase-homologous genes in deep subseafloor sedimentary metagenomes.</title>
        <authorList>
            <person name="Kawai M."/>
            <person name="Futagami T."/>
            <person name="Toyoda A."/>
            <person name="Takaki Y."/>
            <person name="Nishi S."/>
            <person name="Hori S."/>
            <person name="Arai W."/>
            <person name="Tsubouchi T."/>
            <person name="Morono Y."/>
            <person name="Uchiyama I."/>
            <person name="Ito T."/>
            <person name="Fujiyama A."/>
            <person name="Inagaki F."/>
            <person name="Takami H."/>
        </authorList>
    </citation>
    <scope>NUCLEOTIDE SEQUENCE</scope>
    <source>
        <strain evidence="1">Expedition CK06-06</strain>
    </source>
</reference>
<protein>
    <recommendedName>
        <fullName evidence="2">Hydrolase TatD</fullName>
    </recommendedName>
</protein>
<dbReference type="EMBL" id="BARS01001633">
    <property type="protein sequence ID" value="GAF74360.1"/>
    <property type="molecule type" value="Genomic_DNA"/>
</dbReference>
<comment type="caution">
    <text evidence="1">The sequence shown here is derived from an EMBL/GenBank/DDBJ whole genome shotgun (WGS) entry which is preliminary data.</text>
</comment>
<gene>
    <name evidence="1" type="ORF">S01H1_03090</name>
</gene>
<dbReference type="PANTHER" id="PTHR42658">
    <property type="entry name" value="HYDROLASE TATD"/>
    <property type="match status" value="1"/>
</dbReference>
<dbReference type="PANTHER" id="PTHR42658:SF1">
    <property type="entry name" value="HYDROLASE TATD"/>
    <property type="match status" value="1"/>
</dbReference>
<evidence type="ECO:0008006" key="2">
    <source>
        <dbReference type="Google" id="ProtNLM"/>
    </source>
</evidence>
<dbReference type="InterPro" id="IPR032466">
    <property type="entry name" value="Metal_Hydrolase"/>
</dbReference>